<keyword evidence="8" id="KW-1185">Reference proteome</keyword>
<organism evidence="7 8">
    <name type="scientific">Brooklawnia propionicigenes</name>
    <dbReference type="NCBI Taxonomy" id="3041175"/>
    <lineage>
        <taxon>Bacteria</taxon>
        <taxon>Bacillati</taxon>
        <taxon>Actinomycetota</taxon>
        <taxon>Actinomycetes</taxon>
        <taxon>Propionibacteriales</taxon>
        <taxon>Propionibacteriaceae</taxon>
        <taxon>Brooklawnia</taxon>
    </lineage>
</organism>
<keyword evidence="5" id="KW-0472">Membrane</keyword>
<dbReference type="GO" id="GO:0016020">
    <property type="term" value="C:membrane"/>
    <property type="evidence" value="ECO:0007669"/>
    <property type="project" value="InterPro"/>
</dbReference>
<dbReference type="RefSeq" id="WP_286268294.1">
    <property type="nucleotide sequence ID" value="NZ_AP028056.1"/>
</dbReference>
<dbReference type="AlphaFoldDB" id="A0AAN0K6K5"/>
<protein>
    <recommendedName>
        <fullName evidence="6">Signal transduction histidine kinase subgroup 3 dimerisation and phosphoacceptor domain-containing protein</fullName>
    </recommendedName>
</protein>
<keyword evidence="1" id="KW-0808">Transferase</keyword>
<evidence type="ECO:0000256" key="2">
    <source>
        <dbReference type="ARBA" id="ARBA00022777"/>
    </source>
</evidence>
<dbReference type="InterPro" id="IPR050482">
    <property type="entry name" value="Sensor_HK_TwoCompSys"/>
</dbReference>
<accession>A0AAN0K6K5</accession>
<feature type="transmembrane region" description="Helical" evidence="5">
    <location>
        <begin position="108"/>
        <end position="127"/>
    </location>
</feature>
<proteinExistence type="predicted"/>
<evidence type="ECO:0000256" key="5">
    <source>
        <dbReference type="SAM" id="Phobius"/>
    </source>
</evidence>
<dbReference type="Pfam" id="PF07730">
    <property type="entry name" value="HisKA_3"/>
    <property type="match status" value="1"/>
</dbReference>
<feature type="coiled-coil region" evidence="4">
    <location>
        <begin position="155"/>
        <end position="186"/>
    </location>
</feature>
<feature type="transmembrane region" description="Helical" evidence="5">
    <location>
        <begin position="133"/>
        <end position="155"/>
    </location>
</feature>
<feature type="transmembrane region" description="Helical" evidence="5">
    <location>
        <begin position="20"/>
        <end position="38"/>
    </location>
</feature>
<keyword evidence="4" id="KW-0175">Coiled coil</keyword>
<name>A0AAN0K6K5_9ACTN</name>
<feature type="transmembrane region" description="Helical" evidence="5">
    <location>
        <begin position="50"/>
        <end position="79"/>
    </location>
</feature>
<keyword evidence="5" id="KW-0812">Transmembrane</keyword>
<dbReference type="PANTHER" id="PTHR24421">
    <property type="entry name" value="NITRATE/NITRITE SENSOR PROTEIN NARX-RELATED"/>
    <property type="match status" value="1"/>
</dbReference>
<evidence type="ECO:0000313" key="7">
    <source>
        <dbReference type="EMBL" id="BEH01981.1"/>
    </source>
</evidence>
<evidence type="ECO:0000256" key="1">
    <source>
        <dbReference type="ARBA" id="ARBA00022679"/>
    </source>
</evidence>
<dbReference type="EMBL" id="AP028056">
    <property type="protein sequence ID" value="BEH01981.1"/>
    <property type="molecule type" value="Genomic_DNA"/>
</dbReference>
<dbReference type="InterPro" id="IPR011712">
    <property type="entry name" value="Sig_transdc_His_kin_sub3_dim/P"/>
</dbReference>
<dbReference type="Proteomes" id="UP001431656">
    <property type="component" value="Chromosome"/>
</dbReference>
<reference evidence="7" key="1">
    <citation type="journal article" date="2024" name="Int. J. Syst. Evol. Microbiol.">
        <title>Brooklawnia propionicigenes sp. nov., a facultatively anaerobic, propionate-producing bacterium isolated from a methanogenic reactor treating waste from cattle farms.</title>
        <authorList>
            <person name="Akita Y."/>
            <person name="Ueki A."/>
            <person name="Tonouchi A."/>
            <person name="Sugawara Y."/>
            <person name="Honma S."/>
            <person name="Kaku N."/>
            <person name="Ueki K."/>
        </authorList>
    </citation>
    <scope>NUCLEOTIDE SEQUENCE</scope>
    <source>
        <strain evidence="7">SH051</strain>
    </source>
</reference>
<dbReference type="KEGG" id="broo:brsh051_12620"/>
<keyword evidence="2" id="KW-0418">Kinase</keyword>
<sequence>MPLTSSLASHRFGGLYRFLQSGWVELSLALLAVGIGISSPPETALTWLTLAVFGVGAAVSGIAVLLGTALVCVGLLISLTLPPDQVSAAGLALFVPIIAAVRLWSRYAIAITLVLVGLGFYTMFVHATGDRPLTLAIVAIFPTLLALSLGAGLVIRSSRQQLENERQRADERLAELRLELARELHDNAVHKISQAAMLAHMAALHPDTPPELSREFTEIATSCNDAAHELRLLLTGLRQDNPNLSDGQPQIIDADALTALIEGQADRLAALGFAAGPRKGLVSACEGACDGSFGVAGVVA</sequence>
<evidence type="ECO:0000256" key="4">
    <source>
        <dbReference type="SAM" id="Coils"/>
    </source>
</evidence>
<gene>
    <name evidence="7" type="ORF">brsh051_12620</name>
</gene>
<feature type="domain" description="Signal transduction histidine kinase subgroup 3 dimerisation and phosphoacceptor" evidence="6">
    <location>
        <begin position="177"/>
        <end position="240"/>
    </location>
</feature>
<keyword evidence="3" id="KW-0902">Two-component regulatory system</keyword>
<evidence type="ECO:0000313" key="8">
    <source>
        <dbReference type="Proteomes" id="UP001431656"/>
    </source>
</evidence>
<keyword evidence="5" id="KW-1133">Transmembrane helix</keyword>
<dbReference type="GO" id="GO:0046983">
    <property type="term" value="F:protein dimerization activity"/>
    <property type="evidence" value="ECO:0007669"/>
    <property type="project" value="InterPro"/>
</dbReference>
<evidence type="ECO:0000259" key="6">
    <source>
        <dbReference type="Pfam" id="PF07730"/>
    </source>
</evidence>
<dbReference type="GO" id="GO:0000155">
    <property type="term" value="F:phosphorelay sensor kinase activity"/>
    <property type="evidence" value="ECO:0007669"/>
    <property type="project" value="InterPro"/>
</dbReference>
<evidence type="ECO:0000256" key="3">
    <source>
        <dbReference type="ARBA" id="ARBA00023012"/>
    </source>
</evidence>
<dbReference type="Gene3D" id="1.20.5.1930">
    <property type="match status" value="1"/>
</dbReference>
<feature type="transmembrane region" description="Helical" evidence="5">
    <location>
        <begin position="85"/>
        <end position="101"/>
    </location>
</feature>